<keyword evidence="2" id="KW-0255">Endonuclease</keyword>
<dbReference type="InterPro" id="IPR029464">
    <property type="entry name" value="HSDR_N"/>
</dbReference>
<dbReference type="Pfam" id="PF13588">
    <property type="entry name" value="HSDR_N_2"/>
    <property type="match status" value="1"/>
</dbReference>
<evidence type="ECO:0000259" key="1">
    <source>
        <dbReference type="Pfam" id="PF13588"/>
    </source>
</evidence>
<dbReference type="Gene3D" id="3.90.1570.30">
    <property type="match status" value="1"/>
</dbReference>
<dbReference type="GO" id="GO:0004519">
    <property type="term" value="F:endonuclease activity"/>
    <property type="evidence" value="ECO:0007669"/>
    <property type="project" value="UniProtKB-KW"/>
</dbReference>
<evidence type="ECO:0000313" key="2">
    <source>
        <dbReference type="EMBL" id="KIA91670.1"/>
    </source>
</evidence>
<keyword evidence="3" id="KW-1185">Reference proteome</keyword>
<keyword evidence="2" id="KW-0540">Nuclease</keyword>
<dbReference type="RefSeq" id="WP_039479840.1">
    <property type="nucleotide sequence ID" value="NZ_JSYN01000027.1"/>
</dbReference>
<proteinExistence type="predicted"/>
<keyword evidence="2" id="KW-0378">Hydrolase</keyword>
<dbReference type="Proteomes" id="UP000031246">
    <property type="component" value="Unassembled WGS sequence"/>
</dbReference>
<gene>
    <name evidence="2" type="ORF">OC25_20110</name>
</gene>
<dbReference type="OrthoDB" id="9790377at2"/>
<protein>
    <submittedName>
        <fullName evidence="2">Restriction endonuclease EcoRI subunit R</fullName>
    </submittedName>
</protein>
<sequence length="156" mass="18234">MKTETFTPTPLNLPPYPFKITRKDNVIFIFDELRKKHLVLTPEEWVRQHFIQNLISEKKFPRTLIQIEGGLILNQLQKRSDILVYNTAGEKLMLIECKAPKVKITQSVFDQAARYNSIHQAKWIVLTNGLQHVYAKMDLEKGSFSFIEEMPEYLGL</sequence>
<dbReference type="EMBL" id="JSYN01000027">
    <property type="protein sequence ID" value="KIA91670.1"/>
    <property type="molecule type" value="Genomic_DNA"/>
</dbReference>
<feature type="domain" description="Type I restriction enzyme R protein N-terminal" evidence="1">
    <location>
        <begin position="42"/>
        <end position="151"/>
    </location>
</feature>
<evidence type="ECO:0000313" key="3">
    <source>
        <dbReference type="Proteomes" id="UP000031246"/>
    </source>
</evidence>
<accession>A0A0C1DCJ7</accession>
<comment type="caution">
    <text evidence="2">The sequence shown here is derived from an EMBL/GenBank/DDBJ whole genome shotgun (WGS) entry which is preliminary data.</text>
</comment>
<organism evidence="2 3">
    <name type="scientific">Pedobacter kyungheensis</name>
    <dbReference type="NCBI Taxonomy" id="1069985"/>
    <lineage>
        <taxon>Bacteria</taxon>
        <taxon>Pseudomonadati</taxon>
        <taxon>Bacteroidota</taxon>
        <taxon>Sphingobacteriia</taxon>
        <taxon>Sphingobacteriales</taxon>
        <taxon>Sphingobacteriaceae</taxon>
        <taxon>Pedobacter</taxon>
    </lineage>
</organism>
<name>A0A0C1DCJ7_9SPHI</name>
<reference evidence="2 3" key="1">
    <citation type="submission" date="2014-10" db="EMBL/GenBank/DDBJ databases">
        <title>Pedobacter Kyungheensis.</title>
        <authorList>
            <person name="Anderson B.M."/>
            <person name="Newman J.D."/>
        </authorList>
    </citation>
    <scope>NUCLEOTIDE SEQUENCE [LARGE SCALE GENOMIC DNA]</scope>
    <source>
        <strain evidence="2 3">KACC 16221</strain>
    </source>
</reference>
<dbReference type="AlphaFoldDB" id="A0A0C1DCJ7"/>